<evidence type="ECO:0000256" key="8">
    <source>
        <dbReference type="ARBA" id="ARBA00048679"/>
    </source>
</evidence>
<dbReference type="GO" id="GO:0050684">
    <property type="term" value="P:regulation of mRNA processing"/>
    <property type="evidence" value="ECO:0007669"/>
    <property type="project" value="TreeGrafter"/>
</dbReference>
<evidence type="ECO:0000313" key="9">
    <source>
        <dbReference type="EMBL" id="PGH12938.1"/>
    </source>
</evidence>
<dbReference type="GO" id="GO:0005634">
    <property type="term" value="C:nucleus"/>
    <property type="evidence" value="ECO:0007669"/>
    <property type="project" value="TreeGrafter"/>
</dbReference>
<dbReference type="EC" id="2.7.11.1" evidence="1"/>
<comment type="catalytic activity">
    <reaction evidence="8">
        <text>L-seryl-[protein] + ATP = O-phospho-L-seryl-[protein] + ADP + H(+)</text>
        <dbReference type="Rhea" id="RHEA:17989"/>
        <dbReference type="Rhea" id="RHEA-COMP:9863"/>
        <dbReference type="Rhea" id="RHEA-COMP:11604"/>
        <dbReference type="ChEBI" id="CHEBI:15378"/>
        <dbReference type="ChEBI" id="CHEBI:29999"/>
        <dbReference type="ChEBI" id="CHEBI:30616"/>
        <dbReference type="ChEBI" id="CHEBI:83421"/>
        <dbReference type="ChEBI" id="CHEBI:456216"/>
        <dbReference type="EC" id="2.7.11.1"/>
    </reaction>
</comment>
<keyword evidence="3" id="KW-0808">Transferase</keyword>
<sequence>MTTRMEPSGVKYEFVEAVERLDYYAPRGYHPVTIGDELCAGRYVIAHKLGFGRSATTWLAEDRRAKSELPGKVIVQNLLDSFKLSGPNGIHRCLVTDAARINIHEAKDAAYH</sequence>
<dbReference type="Gene3D" id="3.30.200.20">
    <property type="entry name" value="Phosphorylase Kinase, domain 1"/>
    <property type="match status" value="1"/>
</dbReference>
<dbReference type="AlphaFoldDB" id="A0A2B7XWK5"/>
<proteinExistence type="predicted"/>
<dbReference type="GO" id="GO:0000245">
    <property type="term" value="P:spliceosomal complex assembly"/>
    <property type="evidence" value="ECO:0007669"/>
    <property type="project" value="TreeGrafter"/>
</dbReference>
<keyword evidence="10" id="KW-1185">Reference proteome</keyword>
<evidence type="ECO:0000256" key="1">
    <source>
        <dbReference type="ARBA" id="ARBA00012513"/>
    </source>
</evidence>
<dbReference type="PANTHER" id="PTHR47634:SF9">
    <property type="entry name" value="PROTEIN KINASE DOMAIN-CONTAINING PROTEIN-RELATED"/>
    <property type="match status" value="1"/>
</dbReference>
<evidence type="ECO:0000256" key="5">
    <source>
        <dbReference type="ARBA" id="ARBA00022777"/>
    </source>
</evidence>
<keyword evidence="5" id="KW-0418">Kinase</keyword>
<protein>
    <recommendedName>
        <fullName evidence="1">non-specific serine/threonine protein kinase</fullName>
        <ecNumber evidence="1">2.7.11.1</ecNumber>
    </recommendedName>
</protein>
<evidence type="ECO:0000256" key="2">
    <source>
        <dbReference type="ARBA" id="ARBA00022527"/>
    </source>
</evidence>
<dbReference type="InterPro" id="IPR051334">
    <property type="entry name" value="SRPK"/>
</dbReference>
<accession>A0A2B7XWK5</accession>
<dbReference type="GO" id="GO:0005737">
    <property type="term" value="C:cytoplasm"/>
    <property type="evidence" value="ECO:0007669"/>
    <property type="project" value="TreeGrafter"/>
</dbReference>
<evidence type="ECO:0000256" key="4">
    <source>
        <dbReference type="ARBA" id="ARBA00022741"/>
    </source>
</evidence>
<organism evidence="9 10">
    <name type="scientific">Polytolypa hystricis (strain UAMH7299)</name>
    <dbReference type="NCBI Taxonomy" id="1447883"/>
    <lineage>
        <taxon>Eukaryota</taxon>
        <taxon>Fungi</taxon>
        <taxon>Dikarya</taxon>
        <taxon>Ascomycota</taxon>
        <taxon>Pezizomycotina</taxon>
        <taxon>Eurotiomycetes</taxon>
        <taxon>Eurotiomycetidae</taxon>
        <taxon>Onygenales</taxon>
        <taxon>Onygenales incertae sedis</taxon>
        <taxon>Polytolypa</taxon>
    </lineage>
</organism>
<dbReference type="STRING" id="1447883.A0A2B7XWK5"/>
<evidence type="ECO:0000256" key="7">
    <source>
        <dbReference type="ARBA" id="ARBA00047899"/>
    </source>
</evidence>
<dbReference type="Proteomes" id="UP000224634">
    <property type="component" value="Unassembled WGS sequence"/>
</dbReference>
<comment type="caution">
    <text evidence="9">The sequence shown here is derived from an EMBL/GenBank/DDBJ whole genome shotgun (WGS) entry which is preliminary data.</text>
</comment>
<name>A0A2B7XWK5_POLH7</name>
<keyword evidence="6" id="KW-0067">ATP-binding</keyword>
<dbReference type="PANTHER" id="PTHR47634">
    <property type="entry name" value="PROTEIN KINASE DOMAIN-CONTAINING PROTEIN-RELATED"/>
    <property type="match status" value="1"/>
</dbReference>
<evidence type="ECO:0000256" key="3">
    <source>
        <dbReference type="ARBA" id="ARBA00022679"/>
    </source>
</evidence>
<dbReference type="GO" id="GO:0005524">
    <property type="term" value="F:ATP binding"/>
    <property type="evidence" value="ECO:0007669"/>
    <property type="project" value="UniProtKB-KW"/>
</dbReference>
<keyword evidence="2" id="KW-0723">Serine/threonine-protein kinase</keyword>
<dbReference type="EMBL" id="PDNA01000110">
    <property type="protein sequence ID" value="PGH12938.1"/>
    <property type="molecule type" value="Genomic_DNA"/>
</dbReference>
<dbReference type="OrthoDB" id="4202152at2759"/>
<evidence type="ECO:0000256" key="6">
    <source>
        <dbReference type="ARBA" id="ARBA00022840"/>
    </source>
</evidence>
<keyword evidence="4" id="KW-0547">Nucleotide-binding</keyword>
<dbReference type="GO" id="GO:0004674">
    <property type="term" value="F:protein serine/threonine kinase activity"/>
    <property type="evidence" value="ECO:0007669"/>
    <property type="project" value="UniProtKB-KW"/>
</dbReference>
<gene>
    <name evidence="9" type="ORF">AJ80_06543</name>
</gene>
<comment type="catalytic activity">
    <reaction evidence="7">
        <text>L-threonyl-[protein] + ATP = O-phospho-L-threonyl-[protein] + ADP + H(+)</text>
        <dbReference type="Rhea" id="RHEA:46608"/>
        <dbReference type="Rhea" id="RHEA-COMP:11060"/>
        <dbReference type="Rhea" id="RHEA-COMP:11605"/>
        <dbReference type="ChEBI" id="CHEBI:15378"/>
        <dbReference type="ChEBI" id="CHEBI:30013"/>
        <dbReference type="ChEBI" id="CHEBI:30616"/>
        <dbReference type="ChEBI" id="CHEBI:61977"/>
        <dbReference type="ChEBI" id="CHEBI:456216"/>
        <dbReference type="EC" id="2.7.11.1"/>
    </reaction>
</comment>
<evidence type="ECO:0000313" key="10">
    <source>
        <dbReference type="Proteomes" id="UP000224634"/>
    </source>
</evidence>
<reference evidence="9 10" key="1">
    <citation type="submission" date="2017-10" db="EMBL/GenBank/DDBJ databases">
        <title>Comparative genomics in systemic dimorphic fungi from Ajellomycetaceae.</title>
        <authorList>
            <person name="Munoz J.F."/>
            <person name="Mcewen J.G."/>
            <person name="Clay O.K."/>
            <person name="Cuomo C.A."/>
        </authorList>
    </citation>
    <scope>NUCLEOTIDE SEQUENCE [LARGE SCALE GENOMIC DNA]</scope>
    <source>
        <strain evidence="9 10">UAMH7299</strain>
    </source>
</reference>